<dbReference type="RefSeq" id="WP_033506895.1">
    <property type="nucleotide sequence ID" value="NZ_JGYX01000007.1"/>
</dbReference>
<proteinExistence type="predicted"/>
<feature type="domain" description="N-acetyltransferase" evidence="3">
    <location>
        <begin position="1"/>
        <end position="152"/>
    </location>
</feature>
<evidence type="ECO:0000259" key="3">
    <source>
        <dbReference type="PROSITE" id="PS51186"/>
    </source>
</evidence>
<dbReference type="GO" id="GO:0016747">
    <property type="term" value="F:acyltransferase activity, transferring groups other than amino-acyl groups"/>
    <property type="evidence" value="ECO:0007669"/>
    <property type="project" value="InterPro"/>
</dbReference>
<sequence>MILQDTEHRDTALVSALVAVWERSVRATHTFLTDDEINRIKQYVPQAIAEVPELIVMRPDGDSSDQTPLAFMGVADGRLEMLFVNPDHREHGVGKQLLEHGIAHHNVSELTVNEQNPQAIEFYQHMGFVTYRRTEQDEEGGPYPLLYMRLHQ</sequence>
<dbReference type="InterPro" id="IPR016181">
    <property type="entry name" value="Acyl_CoA_acyltransferase"/>
</dbReference>
<organism evidence="4 5">
    <name type="scientific">Bifidobacterium pullorum subsp. gallinarum</name>
    <dbReference type="NCBI Taxonomy" id="78344"/>
    <lineage>
        <taxon>Bacteria</taxon>
        <taxon>Bacillati</taxon>
        <taxon>Actinomycetota</taxon>
        <taxon>Actinomycetes</taxon>
        <taxon>Bifidobacteriales</taxon>
        <taxon>Bifidobacteriaceae</taxon>
        <taxon>Bifidobacterium</taxon>
    </lineage>
</organism>
<dbReference type="AlphaFoldDB" id="A0A087AM55"/>
<dbReference type="EMBL" id="JGYX01000007">
    <property type="protein sequence ID" value="KFI59855.1"/>
    <property type="molecule type" value="Genomic_DNA"/>
</dbReference>
<dbReference type="PANTHER" id="PTHR43800">
    <property type="entry name" value="PEPTIDYL-LYSINE N-ACETYLTRANSFERASE YJAB"/>
    <property type="match status" value="1"/>
</dbReference>
<dbReference type="PANTHER" id="PTHR43800:SF1">
    <property type="entry name" value="PEPTIDYL-LYSINE N-ACETYLTRANSFERASE YJAB"/>
    <property type="match status" value="1"/>
</dbReference>
<protein>
    <submittedName>
        <fullName evidence="4">Acetyltransferase</fullName>
        <ecNumber evidence="4">6.3.5.2</ecNumber>
    </submittedName>
</protein>
<accession>A0A087AM55</accession>
<name>A0A087AM55_9BIFI</name>
<keyword evidence="2" id="KW-0012">Acyltransferase</keyword>
<evidence type="ECO:0000256" key="2">
    <source>
        <dbReference type="ARBA" id="ARBA00023315"/>
    </source>
</evidence>
<evidence type="ECO:0000313" key="4">
    <source>
        <dbReference type="EMBL" id="KFI59855.1"/>
    </source>
</evidence>
<gene>
    <name evidence="4" type="ORF">BIGA_1522</name>
</gene>
<comment type="caution">
    <text evidence="4">The sequence shown here is derived from an EMBL/GenBank/DDBJ whole genome shotgun (WGS) entry which is preliminary data.</text>
</comment>
<dbReference type="Gene3D" id="3.40.630.30">
    <property type="match status" value="1"/>
</dbReference>
<dbReference type="Proteomes" id="UP000029046">
    <property type="component" value="Unassembled WGS sequence"/>
</dbReference>
<dbReference type="InterPro" id="IPR000182">
    <property type="entry name" value="GNAT_dom"/>
</dbReference>
<dbReference type="GO" id="GO:0003922">
    <property type="term" value="F:GMP synthase (glutamine-hydrolyzing) activity"/>
    <property type="evidence" value="ECO:0007669"/>
    <property type="project" value="UniProtKB-EC"/>
</dbReference>
<evidence type="ECO:0000313" key="5">
    <source>
        <dbReference type="Proteomes" id="UP000029046"/>
    </source>
</evidence>
<dbReference type="CDD" id="cd04301">
    <property type="entry name" value="NAT_SF"/>
    <property type="match status" value="1"/>
</dbReference>
<keyword evidence="4" id="KW-0436">Ligase</keyword>
<dbReference type="PROSITE" id="PS51186">
    <property type="entry name" value="GNAT"/>
    <property type="match status" value="1"/>
</dbReference>
<dbReference type="EC" id="6.3.5.2" evidence="4"/>
<dbReference type="SUPFAM" id="SSF55729">
    <property type="entry name" value="Acyl-CoA N-acyltransferases (Nat)"/>
    <property type="match status" value="1"/>
</dbReference>
<keyword evidence="1 4" id="KW-0808">Transferase</keyword>
<reference evidence="4 5" key="1">
    <citation type="submission" date="2014-03" db="EMBL/GenBank/DDBJ databases">
        <title>Genomics of Bifidobacteria.</title>
        <authorList>
            <person name="Ventura M."/>
            <person name="Milani C."/>
            <person name="Lugli G.A."/>
        </authorList>
    </citation>
    <scope>NUCLEOTIDE SEQUENCE [LARGE SCALE GENOMIC DNA]</scope>
    <source>
        <strain evidence="4 5">LMG 11586</strain>
    </source>
</reference>
<keyword evidence="5" id="KW-1185">Reference proteome</keyword>
<dbReference type="Pfam" id="PF13673">
    <property type="entry name" value="Acetyltransf_10"/>
    <property type="match status" value="1"/>
</dbReference>
<dbReference type="eggNOG" id="COG0456">
    <property type="taxonomic scope" value="Bacteria"/>
</dbReference>
<dbReference type="OrthoDB" id="9805924at2"/>
<evidence type="ECO:0000256" key="1">
    <source>
        <dbReference type="ARBA" id="ARBA00022679"/>
    </source>
</evidence>